<keyword evidence="6" id="KW-0677">Repeat</keyword>
<dbReference type="InterPro" id="IPR036378">
    <property type="entry name" value="FAS1_dom_sf"/>
</dbReference>
<dbReference type="GO" id="GO:0048367">
    <property type="term" value="P:shoot system development"/>
    <property type="evidence" value="ECO:0007669"/>
    <property type="project" value="TreeGrafter"/>
</dbReference>
<dbReference type="InterPro" id="IPR000782">
    <property type="entry name" value="FAS1_domain"/>
</dbReference>
<name>A0AAQ3MKJ4_VIGMU</name>
<dbReference type="AlphaFoldDB" id="A0AAQ3MKJ4"/>
<keyword evidence="4" id="KW-0336">GPI-anchor</keyword>
<sequence length="400" mass="41978">MLPVLAAAFLLLATLSQAHNITRILAQHPEFSTFNHYLTLTHLAPEINGRTTITVCAVDNSAMDDLLSKHPSIYTVKNILSLHVLLDYFGAKKLHQITNGTALAATMYQATGTAPGSAGFVNITDLHGGKVGFGAENNDGTLTSTFVKSVEEIPYNISVIQISKILPSAAAEAPAPAPAQQNLTSIMSKHGCKVFADTLSNFSDALSTFNDNLDGGLTVFCPLDDAFKAFLPKFKNLTASGKLALLEFHGVPVYQSLATLKSNNGLQNTLATDGANKFDFTVQNDGEDVTLKTRLTTAKITDTIIDEQPLAVFAISKVLLPKELFKEPSAADAPAPAKKGKKKKKAADAPAADENSDAPADSPGDAADDTADDSNGAVSGGSYGNVVVALGLVLGLPLVL</sequence>
<feature type="region of interest" description="Disordered" evidence="12">
    <location>
        <begin position="329"/>
        <end position="377"/>
    </location>
</feature>
<keyword evidence="3" id="KW-1003">Cell membrane</keyword>
<evidence type="ECO:0000256" key="7">
    <source>
        <dbReference type="ARBA" id="ARBA00022974"/>
    </source>
</evidence>
<dbReference type="EMBL" id="CP144691">
    <property type="protein sequence ID" value="WVY93039.1"/>
    <property type="molecule type" value="Genomic_DNA"/>
</dbReference>
<reference evidence="15 16" key="1">
    <citation type="journal article" date="2023" name="Life. Sci Alliance">
        <title>Evolutionary insights into 3D genome organization and epigenetic landscape of Vigna mungo.</title>
        <authorList>
            <person name="Junaid A."/>
            <person name="Singh B."/>
            <person name="Bhatia S."/>
        </authorList>
    </citation>
    <scope>NUCLEOTIDE SEQUENCE [LARGE SCALE GENOMIC DNA]</scope>
    <source>
        <strain evidence="15">Urdbean</strain>
    </source>
</reference>
<evidence type="ECO:0000256" key="9">
    <source>
        <dbReference type="ARBA" id="ARBA00023180"/>
    </source>
</evidence>
<evidence type="ECO:0000256" key="13">
    <source>
        <dbReference type="SAM" id="SignalP"/>
    </source>
</evidence>
<dbReference type="GO" id="GO:0005886">
    <property type="term" value="C:plasma membrane"/>
    <property type="evidence" value="ECO:0007669"/>
    <property type="project" value="UniProtKB-SubCell"/>
</dbReference>
<evidence type="ECO:0000256" key="12">
    <source>
        <dbReference type="SAM" id="MobiDB-lite"/>
    </source>
</evidence>
<protein>
    <recommendedName>
        <fullName evidence="14">FAS1 domain-containing protein</fullName>
    </recommendedName>
</protein>
<keyword evidence="16" id="KW-1185">Reference proteome</keyword>
<proteinExistence type="inferred from homology"/>
<feature type="domain" description="FAS1" evidence="14">
    <location>
        <begin position="18"/>
        <end position="166"/>
    </location>
</feature>
<dbReference type="SMART" id="SM00554">
    <property type="entry name" value="FAS1"/>
    <property type="match status" value="2"/>
</dbReference>
<feature type="signal peptide" evidence="13">
    <location>
        <begin position="1"/>
        <end position="18"/>
    </location>
</feature>
<dbReference type="PANTHER" id="PTHR32382:SF4">
    <property type="entry name" value="FASCICLIN-LIKE ARABINOGALACTAN PROTEIN 1"/>
    <property type="match status" value="1"/>
</dbReference>
<dbReference type="Gene3D" id="2.30.180.10">
    <property type="entry name" value="FAS1 domain"/>
    <property type="match status" value="2"/>
</dbReference>
<dbReference type="SUPFAM" id="SSF82153">
    <property type="entry name" value="FAS1 domain"/>
    <property type="match status" value="2"/>
</dbReference>
<evidence type="ECO:0000256" key="3">
    <source>
        <dbReference type="ARBA" id="ARBA00022475"/>
    </source>
</evidence>
<dbReference type="FunFam" id="2.30.180.10:FF:000010">
    <property type="entry name" value="Fasciclin-like arabinogalactan protein 2"/>
    <property type="match status" value="1"/>
</dbReference>
<evidence type="ECO:0000256" key="4">
    <source>
        <dbReference type="ARBA" id="ARBA00022622"/>
    </source>
</evidence>
<comment type="similarity">
    <text evidence="2">Belongs to the fasciclin-like AGP family.</text>
</comment>
<feature type="chain" id="PRO_5042959248" description="FAS1 domain-containing protein" evidence="13">
    <location>
        <begin position="19"/>
        <end position="400"/>
    </location>
</feature>
<evidence type="ECO:0000256" key="5">
    <source>
        <dbReference type="ARBA" id="ARBA00022729"/>
    </source>
</evidence>
<dbReference type="Pfam" id="PF02469">
    <property type="entry name" value="Fasciclin"/>
    <property type="match status" value="2"/>
</dbReference>
<feature type="compositionally biased region" description="Low complexity" evidence="12">
    <location>
        <begin position="348"/>
        <end position="365"/>
    </location>
</feature>
<evidence type="ECO:0000256" key="11">
    <source>
        <dbReference type="ARBA" id="ARBA00024686"/>
    </source>
</evidence>
<comment type="function">
    <text evidence="11">May be a cell surface adhesion protein.</text>
</comment>
<keyword evidence="7" id="KW-0654">Proteoglycan</keyword>
<dbReference type="InterPro" id="IPR033254">
    <property type="entry name" value="Plant_FLA"/>
</dbReference>
<feature type="domain" description="FAS1" evidence="14">
    <location>
        <begin position="179"/>
        <end position="319"/>
    </location>
</feature>
<evidence type="ECO:0000313" key="16">
    <source>
        <dbReference type="Proteomes" id="UP001374535"/>
    </source>
</evidence>
<keyword evidence="9" id="KW-0325">Glycoprotein</keyword>
<dbReference type="GO" id="GO:0098552">
    <property type="term" value="C:side of membrane"/>
    <property type="evidence" value="ECO:0007669"/>
    <property type="project" value="UniProtKB-KW"/>
</dbReference>
<dbReference type="FunFam" id="2.30.180.10:FF:000008">
    <property type="entry name" value="Fasciclin-like arabinogalactan protein 10"/>
    <property type="match status" value="1"/>
</dbReference>
<evidence type="ECO:0000256" key="10">
    <source>
        <dbReference type="ARBA" id="ARBA00023288"/>
    </source>
</evidence>
<gene>
    <name evidence="15" type="ORF">V8G54_032127</name>
</gene>
<evidence type="ECO:0000256" key="8">
    <source>
        <dbReference type="ARBA" id="ARBA00023136"/>
    </source>
</evidence>
<evidence type="ECO:0000256" key="6">
    <source>
        <dbReference type="ARBA" id="ARBA00022737"/>
    </source>
</evidence>
<evidence type="ECO:0000259" key="14">
    <source>
        <dbReference type="PROSITE" id="PS50213"/>
    </source>
</evidence>
<evidence type="ECO:0000313" key="15">
    <source>
        <dbReference type="EMBL" id="WVY93039.1"/>
    </source>
</evidence>
<dbReference type="PANTHER" id="PTHR32382">
    <property type="entry name" value="FASCICLIN-LIKE ARABINOGALACTAN PROTEIN"/>
    <property type="match status" value="1"/>
</dbReference>
<dbReference type="GO" id="GO:0048364">
    <property type="term" value="P:root development"/>
    <property type="evidence" value="ECO:0007669"/>
    <property type="project" value="TreeGrafter"/>
</dbReference>
<evidence type="ECO:0000256" key="2">
    <source>
        <dbReference type="ARBA" id="ARBA00007843"/>
    </source>
</evidence>
<evidence type="ECO:0000256" key="1">
    <source>
        <dbReference type="ARBA" id="ARBA00004609"/>
    </source>
</evidence>
<dbReference type="PROSITE" id="PS50213">
    <property type="entry name" value="FAS1"/>
    <property type="match status" value="2"/>
</dbReference>
<keyword evidence="5 13" id="KW-0732">Signal</keyword>
<organism evidence="15 16">
    <name type="scientific">Vigna mungo</name>
    <name type="common">Black gram</name>
    <name type="synonym">Phaseolus mungo</name>
    <dbReference type="NCBI Taxonomy" id="3915"/>
    <lineage>
        <taxon>Eukaryota</taxon>
        <taxon>Viridiplantae</taxon>
        <taxon>Streptophyta</taxon>
        <taxon>Embryophyta</taxon>
        <taxon>Tracheophyta</taxon>
        <taxon>Spermatophyta</taxon>
        <taxon>Magnoliopsida</taxon>
        <taxon>eudicotyledons</taxon>
        <taxon>Gunneridae</taxon>
        <taxon>Pentapetalae</taxon>
        <taxon>rosids</taxon>
        <taxon>fabids</taxon>
        <taxon>Fabales</taxon>
        <taxon>Fabaceae</taxon>
        <taxon>Papilionoideae</taxon>
        <taxon>50 kb inversion clade</taxon>
        <taxon>NPAAA clade</taxon>
        <taxon>indigoferoid/millettioid clade</taxon>
        <taxon>Phaseoleae</taxon>
        <taxon>Vigna</taxon>
    </lineage>
</organism>
<accession>A0AAQ3MKJ4</accession>
<keyword evidence="8" id="KW-0472">Membrane</keyword>
<keyword evidence="10" id="KW-0449">Lipoprotein</keyword>
<comment type="subcellular location">
    <subcellularLocation>
        <location evidence="1">Cell membrane</location>
        <topology evidence="1">Lipid-anchor</topology>
        <topology evidence="1">GPI-anchor</topology>
    </subcellularLocation>
</comment>
<dbReference type="Proteomes" id="UP001374535">
    <property type="component" value="Chromosome 10"/>
</dbReference>